<gene>
    <name evidence="1" type="ORF">METZ01_LOCUS912</name>
</gene>
<name>A0A381N326_9ZZZZ</name>
<organism evidence="1">
    <name type="scientific">marine metagenome</name>
    <dbReference type="NCBI Taxonomy" id="408172"/>
    <lineage>
        <taxon>unclassified sequences</taxon>
        <taxon>metagenomes</taxon>
        <taxon>ecological metagenomes</taxon>
    </lineage>
</organism>
<accession>A0A381N326</accession>
<dbReference type="EMBL" id="UINC01000049">
    <property type="protein sequence ID" value="SUZ48058.1"/>
    <property type="molecule type" value="Genomic_DNA"/>
</dbReference>
<dbReference type="AlphaFoldDB" id="A0A381N326"/>
<sequence>MDKTPEAGDLGPAGSRGFLKRLLEAMGAIWKMGDRSEKGRTRGPWVG</sequence>
<protein>
    <submittedName>
        <fullName evidence="1">Uncharacterized protein</fullName>
    </submittedName>
</protein>
<proteinExistence type="predicted"/>
<evidence type="ECO:0000313" key="1">
    <source>
        <dbReference type="EMBL" id="SUZ48058.1"/>
    </source>
</evidence>
<reference evidence="1" key="1">
    <citation type="submission" date="2018-05" db="EMBL/GenBank/DDBJ databases">
        <authorList>
            <person name="Lanie J.A."/>
            <person name="Ng W.-L."/>
            <person name="Kazmierczak K.M."/>
            <person name="Andrzejewski T.M."/>
            <person name="Davidsen T.M."/>
            <person name="Wayne K.J."/>
            <person name="Tettelin H."/>
            <person name="Glass J.I."/>
            <person name="Rusch D."/>
            <person name="Podicherti R."/>
            <person name="Tsui H.-C.T."/>
            <person name="Winkler M.E."/>
        </authorList>
    </citation>
    <scope>NUCLEOTIDE SEQUENCE</scope>
</reference>